<comment type="caution">
    <text evidence="1">The sequence shown here is derived from an EMBL/GenBank/DDBJ whole genome shotgun (WGS) entry which is preliminary data.</text>
</comment>
<accession>A0A7J7GA14</accession>
<keyword evidence="2" id="KW-1185">Reference proteome</keyword>
<reference evidence="2" key="1">
    <citation type="journal article" date="2020" name="Nat. Commun.">
        <title>Genome assembly of wild tea tree DASZ reveals pedigree and selection history of tea varieties.</title>
        <authorList>
            <person name="Zhang W."/>
            <person name="Zhang Y."/>
            <person name="Qiu H."/>
            <person name="Guo Y."/>
            <person name="Wan H."/>
            <person name="Zhang X."/>
            <person name="Scossa F."/>
            <person name="Alseekh S."/>
            <person name="Zhang Q."/>
            <person name="Wang P."/>
            <person name="Xu L."/>
            <person name="Schmidt M.H."/>
            <person name="Jia X."/>
            <person name="Li D."/>
            <person name="Zhu A."/>
            <person name="Guo F."/>
            <person name="Chen W."/>
            <person name="Ni D."/>
            <person name="Usadel B."/>
            <person name="Fernie A.R."/>
            <person name="Wen W."/>
        </authorList>
    </citation>
    <scope>NUCLEOTIDE SEQUENCE [LARGE SCALE GENOMIC DNA]</scope>
    <source>
        <strain evidence="2">cv. G240</strain>
    </source>
</reference>
<dbReference type="Proteomes" id="UP000593564">
    <property type="component" value="Unassembled WGS sequence"/>
</dbReference>
<gene>
    <name evidence="1" type="ORF">HYC85_024287</name>
</gene>
<proteinExistence type="predicted"/>
<protein>
    <submittedName>
        <fullName evidence="1">Uncharacterized protein</fullName>
    </submittedName>
</protein>
<dbReference type="EMBL" id="JACBKZ010000012">
    <property type="protein sequence ID" value="KAF5936781.1"/>
    <property type="molecule type" value="Genomic_DNA"/>
</dbReference>
<reference evidence="1 2" key="2">
    <citation type="submission" date="2020-07" db="EMBL/GenBank/DDBJ databases">
        <title>Genome assembly of wild tea tree DASZ reveals pedigree and selection history of tea varieties.</title>
        <authorList>
            <person name="Zhang W."/>
        </authorList>
    </citation>
    <scope>NUCLEOTIDE SEQUENCE [LARGE SCALE GENOMIC DNA]</scope>
    <source>
        <strain evidence="2">cv. G240</strain>
        <tissue evidence="1">Leaf</tissue>
    </source>
</reference>
<evidence type="ECO:0000313" key="2">
    <source>
        <dbReference type="Proteomes" id="UP000593564"/>
    </source>
</evidence>
<sequence>MASQSSNLDFRLQSRDGASCHHSNQVSTFHSSNIITLDHWETVVEVNSSTGLAFMPHVINIPEGEVLLRVADVLPYVKADLKKIAVRVIEKLRISVSVSRASMIFIFLLEKAMTEKAFELHAELGNATSELPVTEQEQQLKVIEEDTQLFVSTKATATEQLKAQLRGLKSMYGSSIKHLDDLAEELEGKSQLAFDNLNLEISNHSTFLMNVSSISRLNSWLEEEVKTWAVVIRNDPKIEDKSLLG</sequence>
<evidence type="ECO:0000313" key="1">
    <source>
        <dbReference type="EMBL" id="KAF5936781.1"/>
    </source>
</evidence>
<organism evidence="1 2">
    <name type="scientific">Camellia sinensis</name>
    <name type="common">Tea plant</name>
    <name type="synonym">Thea sinensis</name>
    <dbReference type="NCBI Taxonomy" id="4442"/>
    <lineage>
        <taxon>Eukaryota</taxon>
        <taxon>Viridiplantae</taxon>
        <taxon>Streptophyta</taxon>
        <taxon>Embryophyta</taxon>
        <taxon>Tracheophyta</taxon>
        <taxon>Spermatophyta</taxon>
        <taxon>Magnoliopsida</taxon>
        <taxon>eudicotyledons</taxon>
        <taxon>Gunneridae</taxon>
        <taxon>Pentapetalae</taxon>
        <taxon>asterids</taxon>
        <taxon>Ericales</taxon>
        <taxon>Theaceae</taxon>
        <taxon>Camellia</taxon>
    </lineage>
</organism>
<dbReference type="AlphaFoldDB" id="A0A7J7GA14"/>
<name>A0A7J7GA14_CAMSI</name>